<dbReference type="Pfam" id="PF02120">
    <property type="entry name" value="Flg_hook"/>
    <property type="match status" value="1"/>
</dbReference>
<dbReference type="InterPro" id="IPR021136">
    <property type="entry name" value="Flagellar_hook_control-like_C"/>
</dbReference>
<dbReference type="PANTHER" id="PTHR37533">
    <property type="entry name" value="FLAGELLAR HOOK-LENGTH CONTROL PROTEIN"/>
    <property type="match status" value="1"/>
</dbReference>
<dbReference type="Gene3D" id="3.30.750.140">
    <property type="match status" value="1"/>
</dbReference>
<protein>
    <recommendedName>
        <fullName evidence="1">Flagellar hook-length control protein-like C-terminal domain-containing protein</fullName>
    </recommendedName>
</protein>
<sequence length="435" mass="47300">MNIQLGNIASKAEFDVTSSKKITSNANAVDSTVNEPAFDEYALSTQKEMDENSAQLINEDSIDDDTSDEFLLIEPVEVSPEQPANHPLLNSIGQYKSQGLNTLNEIPSLSAESENSAAILDEPLIEQANLPETPLNKEVATASLINEQAINSALNSTKSQSAPATAQVNLNAEQPNAVLNNGFNVGNLDTAAQIINTELNTATKNNNLQHSGIALQSLQGLLRPSSIQPTVNGKVNSVDTNISEVPTHKSDLHKHTLNALPNSFSIESRDLLTQKAAVLNPFAHNESLADTFQWRQEKLKGGPNEWGQRLLNVLGDKVNLQIGQQLQKAQIRLDPPNLGRIDISISVDGDKTSVSLITSNPQVRDAIAQTLDQLRQTLSQNGSVSVDLNFDDKQQEQQHSNSDEKVAENISLVDNTEQDDELRQTVSSGWLNKLV</sequence>
<evidence type="ECO:0000313" key="2">
    <source>
        <dbReference type="EMBL" id="AQQ01913.1"/>
    </source>
</evidence>
<name>A0A1Q2H3L4_9GAMM</name>
<dbReference type="AlphaFoldDB" id="A0A1Q2H3L4"/>
<dbReference type="CDD" id="cd17470">
    <property type="entry name" value="T3SS_Flik_C"/>
    <property type="match status" value="1"/>
</dbReference>
<evidence type="ECO:0000259" key="1">
    <source>
        <dbReference type="Pfam" id="PF02120"/>
    </source>
</evidence>
<dbReference type="PANTHER" id="PTHR37533:SF2">
    <property type="entry name" value="FLAGELLAR HOOK-LENGTH CONTROL PROTEIN"/>
    <property type="match status" value="1"/>
</dbReference>
<dbReference type="InterPro" id="IPR038610">
    <property type="entry name" value="FliK-like_C_sf"/>
</dbReference>
<dbReference type="EMBL" id="CP019628">
    <property type="protein sequence ID" value="AQQ01913.1"/>
    <property type="molecule type" value="Genomic_DNA"/>
</dbReference>
<evidence type="ECO:0000313" key="3">
    <source>
        <dbReference type="Proteomes" id="UP000188243"/>
    </source>
</evidence>
<accession>A0A1Q2H3L4</accession>
<organism evidence="2 3">
    <name type="scientific">Pseudoalteromonas aliena</name>
    <dbReference type="NCBI Taxonomy" id="247523"/>
    <lineage>
        <taxon>Bacteria</taxon>
        <taxon>Pseudomonadati</taxon>
        <taxon>Pseudomonadota</taxon>
        <taxon>Gammaproteobacteria</taxon>
        <taxon>Alteromonadales</taxon>
        <taxon>Pseudoalteromonadaceae</taxon>
        <taxon>Pseudoalteromonas</taxon>
    </lineage>
</organism>
<dbReference type="InterPro" id="IPR052563">
    <property type="entry name" value="FliK"/>
</dbReference>
<reference evidence="2 3" key="1">
    <citation type="submission" date="2017-02" db="EMBL/GenBank/DDBJ databases">
        <title>Complete genome sequence of the cold-active Pseudoalteromonas aliena strain EH1 isolated from Arctic seawater.</title>
        <authorList>
            <person name="Kim E."/>
            <person name="Heo E."/>
            <person name="Kim H."/>
            <person name="Kim D."/>
        </authorList>
    </citation>
    <scope>NUCLEOTIDE SEQUENCE [LARGE SCALE GENOMIC DNA]</scope>
    <source>
        <strain evidence="2 3">EH1</strain>
    </source>
</reference>
<dbReference type="KEGG" id="paln:B0W48_20295"/>
<dbReference type="RefSeq" id="WP_077538737.1">
    <property type="nucleotide sequence ID" value="NZ_CP019628.1"/>
</dbReference>
<proteinExistence type="predicted"/>
<dbReference type="Proteomes" id="UP000188243">
    <property type="component" value="Chromosome"/>
</dbReference>
<dbReference type="STRING" id="247523.B0W48_20295"/>
<feature type="domain" description="Flagellar hook-length control protein-like C-terminal" evidence="1">
    <location>
        <begin position="316"/>
        <end position="398"/>
    </location>
</feature>
<gene>
    <name evidence="2" type="ORF">B0W48_20295</name>
</gene>